<gene>
    <name evidence="1" type="ORF">SOCE26_075780</name>
</gene>
<organism evidence="1 2">
    <name type="scientific">Sorangium cellulosum</name>
    <name type="common">Polyangium cellulosum</name>
    <dbReference type="NCBI Taxonomy" id="56"/>
    <lineage>
        <taxon>Bacteria</taxon>
        <taxon>Pseudomonadati</taxon>
        <taxon>Myxococcota</taxon>
        <taxon>Polyangia</taxon>
        <taxon>Polyangiales</taxon>
        <taxon>Polyangiaceae</taxon>
        <taxon>Sorangium</taxon>
    </lineage>
</organism>
<dbReference type="Proteomes" id="UP000238348">
    <property type="component" value="Chromosome"/>
</dbReference>
<protein>
    <submittedName>
        <fullName evidence="1">Uncharacterized protein</fullName>
    </submittedName>
</protein>
<name>A0A2L0F3G5_SORCE</name>
<proteinExistence type="predicted"/>
<reference evidence="1 2" key="1">
    <citation type="submission" date="2015-09" db="EMBL/GenBank/DDBJ databases">
        <title>Sorangium comparison.</title>
        <authorList>
            <person name="Zaburannyi N."/>
            <person name="Bunk B."/>
            <person name="Overmann J."/>
            <person name="Mueller R."/>
        </authorList>
    </citation>
    <scope>NUCLEOTIDE SEQUENCE [LARGE SCALE GENOMIC DNA]</scope>
    <source>
        <strain evidence="1 2">So ce26</strain>
    </source>
</reference>
<accession>A0A2L0F3G5</accession>
<sequence>MFDDAFTDGGEIYSRGFWDMAEYERFEAHVMGGP</sequence>
<evidence type="ECO:0000313" key="1">
    <source>
        <dbReference type="EMBL" id="AUX46073.1"/>
    </source>
</evidence>
<dbReference type="AlphaFoldDB" id="A0A2L0F3G5"/>
<dbReference type="EMBL" id="CP012673">
    <property type="protein sequence ID" value="AUX46073.1"/>
    <property type="molecule type" value="Genomic_DNA"/>
</dbReference>
<evidence type="ECO:0000313" key="2">
    <source>
        <dbReference type="Proteomes" id="UP000238348"/>
    </source>
</evidence>